<evidence type="ECO:0000313" key="1">
    <source>
        <dbReference type="EMBL" id="VXD17919.1"/>
    </source>
</evidence>
<name>A0A7Z9DYE2_9CYAN</name>
<evidence type="ECO:0008006" key="3">
    <source>
        <dbReference type="Google" id="ProtNLM"/>
    </source>
</evidence>
<accession>A0A7Z9DYE2</accession>
<reference evidence="1" key="1">
    <citation type="submission" date="2019-10" db="EMBL/GenBank/DDBJ databases">
        <authorList>
            <consortium name="Genoscope - CEA"/>
            <person name="William W."/>
        </authorList>
    </citation>
    <scope>NUCLEOTIDE SEQUENCE [LARGE SCALE GENOMIC DNA]</scope>
    <source>
        <strain evidence="1">BBR_PRJEB10992</strain>
    </source>
</reference>
<dbReference type="AlphaFoldDB" id="A0A7Z9DYE2"/>
<dbReference type="OrthoDB" id="9816277at2"/>
<keyword evidence="2" id="KW-1185">Reference proteome</keyword>
<organism evidence="1 2">
    <name type="scientific">Planktothrix serta PCC 8927</name>
    <dbReference type="NCBI Taxonomy" id="671068"/>
    <lineage>
        <taxon>Bacteria</taxon>
        <taxon>Bacillati</taxon>
        <taxon>Cyanobacteriota</taxon>
        <taxon>Cyanophyceae</taxon>
        <taxon>Oscillatoriophycideae</taxon>
        <taxon>Oscillatoriales</taxon>
        <taxon>Microcoleaceae</taxon>
        <taxon>Planktothrix</taxon>
    </lineage>
</organism>
<dbReference type="Gene3D" id="1.10.10.2910">
    <property type="match status" value="1"/>
</dbReference>
<gene>
    <name evidence="1" type="ORF">PL8927_600176</name>
</gene>
<dbReference type="InterPro" id="IPR052345">
    <property type="entry name" value="Rad_response_metalloprotease"/>
</dbReference>
<dbReference type="Proteomes" id="UP000184550">
    <property type="component" value="Unassembled WGS sequence"/>
</dbReference>
<protein>
    <recommendedName>
        <fullName evidence="3">IrrE N-terminal-like domain-containing protein</fullName>
    </recommendedName>
</protein>
<dbReference type="RefSeq" id="WP_083621512.1">
    <property type="nucleotide sequence ID" value="NZ_LR734869.1"/>
</dbReference>
<proteinExistence type="predicted"/>
<comment type="caution">
    <text evidence="1">The sequence shown here is derived from an EMBL/GenBank/DDBJ whole genome shotgun (WGS) entry which is preliminary data.</text>
</comment>
<dbReference type="PANTHER" id="PTHR43236">
    <property type="entry name" value="ANTITOXIN HIGA1"/>
    <property type="match status" value="1"/>
</dbReference>
<dbReference type="PANTHER" id="PTHR43236:SF1">
    <property type="entry name" value="BLL7220 PROTEIN"/>
    <property type="match status" value="1"/>
</dbReference>
<evidence type="ECO:0000313" key="2">
    <source>
        <dbReference type="Proteomes" id="UP000184550"/>
    </source>
</evidence>
<dbReference type="EMBL" id="CZCU02000136">
    <property type="protein sequence ID" value="VXD17919.1"/>
    <property type="molecule type" value="Genomic_DNA"/>
</dbReference>
<sequence length="211" mass="24602">MSILKPYRFYRRESIERRANEILRRMQTTPNFAPEWPFEASLVADFLDLGVVWDCIPPDEQGAIAARILPTERLIEINEEIQEKSKGFIESTIAHEIGHWILHINHDQLELRDSESCENQWDEPFVCRGATVESHLASIEWQAQYFASCLLMPRPILEEKRQGRDLTQWRHLYNMKDELGVSISNLTNRLQELGWISIPKGERTIYPGKAA</sequence>